<sequence length="68" mass="7277">MYRLTSPDTSYGGNGKRSDIGIDNRSTVKTANVIPAVLPVFELASAEPDCGEHLIPPVTIPIAWVLIV</sequence>
<dbReference type="EMBL" id="PXYW01000079">
    <property type="protein sequence ID" value="PSR30405.1"/>
    <property type="molecule type" value="Genomic_DNA"/>
</dbReference>
<evidence type="ECO:0000313" key="2">
    <source>
        <dbReference type="Proteomes" id="UP000242972"/>
    </source>
</evidence>
<proteinExistence type="predicted"/>
<evidence type="ECO:0000313" key="1">
    <source>
        <dbReference type="EMBL" id="PSR30405.1"/>
    </source>
</evidence>
<accession>A0A2T2X7F1</accession>
<reference evidence="1 2" key="1">
    <citation type="journal article" date="2014" name="BMC Genomics">
        <title>Comparison of environmental and isolate Sulfobacillus genomes reveals diverse carbon, sulfur, nitrogen, and hydrogen metabolisms.</title>
        <authorList>
            <person name="Justice N.B."/>
            <person name="Norman A."/>
            <person name="Brown C.T."/>
            <person name="Singh A."/>
            <person name="Thomas B.C."/>
            <person name="Banfield J.F."/>
        </authorList>
    </citation>
    <scope>NUCLEOTIDE SEQUENCE [LARGE SCALE GENOMIC DNA]</scope>
    <source>
        <strain evidence="1">AMDSBA4</strain>
    </source>
</reference>
<dbReference type="AlphaFoldDB" id="A0A2T2X7F1"/>
<protein>
    <submittedName>
        <fullName evidence="1">Uncharacterized protein</fullName>
    </submittedName>
</protein>
<gene>
    <name evidence="1" type="ORF">C7B46_17970</name>
</gene>
<name>A0A2T2X7F1_9FIRM</name>
<organism evidence="1 2">
    <name type="scientific">Sulfobacillus benefaciens</name>
    <dbReference type="NCBI Taxonomy" id="453960"/>
    <lineage>
        <taxon>Bacteria</taxon>
        <taxon>Bacillati</taxon>
        <taxon>Bacillota</taxon>
        <taxon>Clostridia</taxon>
        <taxon>Eubacteriales</taxon>
        <taxon>Clostridiales Family XVII. Incertae Sedis</taxon>
        <taxon>Sulfobacillus</taxon>
    </lineage>
</organism>
<dbReference type="Proteomes" id="UP000242972">
    <property type="component" value="Unassembled WGS sequence"/>
</dbReference>
<comment type="caution">
    <text evidence="1">The sequence shown here is derived from an EMBL/GenBank/DDBJ whole genome shotgun (WGS) entry which is preliminary data.</text>
</comment>